<keyword evidence="5 6" id="KW-0472">Membrane</keyword>
<accession>A0A7W2TY45</accession>
<evidence type="ECO:0000256" key="6">
    <source>
        <dbReference type="SAM" id="Phobius"/>
    </source>
</evidence>
<sequence>MSLVMLPMILTPAFNMVFTIMVAREVSLSVYGVFSYVMTLIYLVIGFSDLGLRDYFLSKKGKDKDYSSASTLASFTSVNFIILAIVLCSYLSEEENSSYKLIFISLLAEAFAMAVIHKSIYYVYQSANKLSNFSKIDAILRVLPITTKMVFFVVAGHLVEALLVGSMVALLIYSLWFLKIVNYKEIKNKARNIKYDFKILIRDWKEWSLFTLSFFSYFLYFGADKLVIKYIVGVDGLAIYAAAMSFMAIGQIVVGVLWSLYMPRLSRGEQLWGYKRFVLGLVAAGLLVACFFQVFSSIVFKCLYPESYDYAGYILSISSLYFLFRMPNVILEIYCVIDDEYERFVKLRLCLGVLSIILSVLIIPSVGVIGASYALVLSEMLLTISLLIGRKHLR</sequence>
<feature type="transmembrane region" description="Helical" evidence="6">
    <location>
        <begin position="204"/>
        <end position="223"/>
    </location>
</feature>
<evidence type="ECO:0000313" key="8">
    <source>
        <dbReference type="Proteomes" id="UP000539350"/>
    </source>
</evidence>
<keyword evidence="3 6" id="KW-0812">Transmembrane</keyword>
<feature type="transmembrane region" description="Helical" evidence="6">
    <location>
        <begin position="161"/>
        <end position="183"/>
    </location>
</feature>
<dbReference type="Pfam" id="PF01943">
    <property type="entry name" value="Polysacc_synt"/>
    <property type="match status" value="1"/>
</dbReference>
<keyword evidence="8" id="KW-1185">Reference proteome</keyword>
<dbReference type="InterPro" id="IPR002797">
    <property type="entry name" value="Polysacc_synth"/>
</dbReference>
<comment type="caution">
    <text evidence="7">The sequence shown here is derived from an EMBL/GenBank/DDBJ whole genome shotgun (WGS) entry which is preliminary data.</text>
</comment>
<feature type="transmembrane region" description="Helical" evidence="6">
    <location>
        <begin position="345"/>
        <end position="363"/>
    </location>
</feature>
<comment type="subcellular location">
    <subcellularLocation>
        <location evidence="1">Cell membrane</location>
        <topology evidence="1">Multi-pass membrane protein</topology>
    </subcellularLocation>
</comment>
<protein>
    <submittedName>
        <fullName evidence="7">Oligosaccharide flippase family protein</fullName>
    </submittedName>
</protein>
<reference evidence="7 8" key="1">
    <citation type="submission" date="2020-07" db="EMBL/GenBank/DDBJ databases">
        <title>Halieaceae bacterium, F7430, whole genome shotgun sequencing project.</title>
        <authorList>
            <person name="Jiang S."/>
            <person name="Liu Z.W."/>
            <person name="Du Z.J."/>
        </authorList>
    </citation>
    <scope>NUCLEOTIDE SEQUENCE [LARGE SCALE GENOMIC DNA]</scope>
    <source>
        <strain evidence="7 8">F7430</strain>
    </source>
</reference>
<dbReference type="InterPro" id="IPR050833">
    <property type="entry name" value="Poly_Biosynth_Transport"/>
</dbReference>
<feature type="transmembrane region" description="Helical" evidence="6">
    <location>
        <begin position="72"/>
        <end position="92"/>
    </location>
</feature>
<evidence type="ECO:0000313" key="7">
    <source>
        <dbReference type="EMBL" id="MBA6414060.1"/>
    </source>
</evidence>
<evidence type="ECO:0000256" key="1">
    <source>
        <dbReference type="ARBA" id="ARBA00004651"/>
    </source>
</evidence>
<keyword evidence="2" id="KW-1003">Cell membrane</keyword>
<feature type="transmembrane region" description="Helical" evidence="6">
    <location>
        <begin position="369"/>
        <end position="389"/>
    </location>
</feature>
<dbReference type="AlphaFoldDB" id="A0A7W2TY45"/>
<keyword evidence="4 6" id="KW-1133">Transmembrane helix</keyword>
<feature type="transmembrane region" description="Helical" evidence="6">
    <location>
        <begin position="238"/>
        <end position="261"/>
    </location>
</feature>
<evidence type="ECO:0000256" key="2">
    <source>
        <dbReference type="ARBA" id="ARBA00022475"/>
    </source>
</evidence>
<organism evidence="7 8">
    <name type="scientific">Sediminihaliea albiluteola</name>
    <dbReference type="NCBI Taxonomy" id="2758564"/>
    <lineage>
        <taxon>Bacteria</taxon>
        <taxon>Pseudomonadati</taxon>
        <taxon>Pseudomonadota</taxon>
        <taxon>Gammaproteobacteria</taxon>
        <taxon>Cellvibrionales</taxon>
        <taxon>Halieaceae</taxon>
        <taxon>Sediminihaliea</taxon>
    </lineage>
</organism>
<dbReference type="PANTHER" id="PTHR30250:SF11">
    <property type="entry name" value="O-ANTIGEN TRANSPORTER-RELATED"/>
    <property type="match status" value="1"/>
</dbReference>
<proteinExistence type="predicted"/>
<dbReference type="EMBL" id="JACFXU010000017">
    <property type="protein sequence ID" value="MBA6414060.1"/>
    <property type="molecule type" value="Genomic_DNA"/>
</dbReference>
<name>A0A7W2TY45_9GAMM</name>
<evidence type="ECO:0000256" key="5">
    <source>
        <dbReference type="ARBA" id="ARBA00023136"/>
    </source>
</evidence>
<evidence type="ECO:0000256" key="4">
    <source>
        <dbReference type="ARBA" id="ARBA00022989"/>
    </source>
</evidence>
<gene>
    <name evidence="7" type="ORF">H2508_13155</name>
</gene>
<dbReference type="RefSeq" id="WP_182174571.1">
    <property type="nucleotide sequence ID" value="NZ_JACFXU010000017.1"/>
</dbReference>
<feature type="transmembrane region" description="Helical" evidence="6">
    <location>
        <begin position="29"/>
        <end position="52"/>
    </location>
</feature>
<feature type="transmembrane region" description="Helical" evidence="6">
    <location>
        <begin position="273"/>
        <end position="295"/>
    </location>
</feature>
<dbReference type="PANTHER" id="PTHR30250">
    <property type="entry name" value="PST FAMILY PREDICTED COLANIC ACID TRANSPORTER"/>
    <property type="match status" value="1"/>
</dbReference>
<feature type="transmembrane region" description="Helical" evidence="6">
    <location>
        <begin position="98"/>
        <end position="117"/>
    </location>
</feature>
<dbReference type="Proteomes" id="UP000539350">
    <property type="component" value="Unassembled WGS sequence"/>
</dbReference>
<dbReference type="GO" id="GO:0005886">
    <property type="term" value="C:plasma membrane"/>
    <property type="evidence" value="ECO:0007669"/>
    <property type="project" value="UniProtKB-SubCell"/>
</dbReference>
<evidence type="ECO:0000256" key="3">
    <source>
        <dbReference type="ARBA" id="ARBA00022692"/>
    </source>
</evidence>